<dbReference type="PANTHER" id="PTHR43479:SF7">
    <property type="entry name" value="TETR-FAMILY TRANSCRIPTIONAL REGULATOR"/>
    <property type="match status" value="1"/>
</dbReference>
<sequence length="187" mass="21963">MSKKVDLRVLKTHENIKNAFSNLLLEKSFKDITVQNICDRALIGRSTFYDHYFDKYDLLNKMVHETFDELKPYIKNRFNIINSHDFIDVCSGIIDYLGNRKTTIQALLSVHAETIDLYADLKNLLIEECLNYLEHKKFKSKFNVSNEYICFHYASYVLTSFQLWLQYGESGAGLDLAYEMQEILFAK</sequence>
<dbReference type="Proteomes" id="UP000627781">
    <property type="component" value="Unassembled WGS sequence"/>
</dbReference>
<dbReference type="InterPro" id="IPR009057">
    <property type="entry name" value="Homeodomain-like_sf"/>
</dbReference>
<proteinExistence type="predicted"/>
<reference evidence="4 5" key="1">
    <citation type="submission" date="2020-08" db="EMBL/GenBank/DDBJ databases">
        <title>A Genomic Blueprint of the Chicken Gut Microbiome.</title>
        <authorList>
            <person name="Gilroy R."/>
            <person name="Ravi A."/>
            <person name="Getino M."/>
            <person name="Pursley I."/>
            <person name="Horton D.L."/>
            <person name="Alikhan N.-F."/>
            <person name="Baker D."/>
            <person name="Gharbi K."/>
            <person name="Hall N."/>
            <person name="Watson M."/>
            <person name="Adriaenssens E.M."/>
            <person name="Foster-Nyarko E."/>
            <person name="Jarju S."/>
            <person name="Secka A."/>
            <person name="Antonio M."/>
            <person name="Oren A."/>
            <person name="Chaudhuri R."/>
            <person name="La Ragione R.M."/>
            <person name="Hildebrand F."/>
            <person name="Pallen M.J."/>
        </authorList>
    </citation>
    <scope>NUCLEOTIDE SEQUENCE [LARGE SCALE GENOMIC DNA]</scope>
    <source>
        <strain evidence="4 5">Sa3CVN1</strain>
    </source>
</reference>
<dbReference type="SUPFAM" id="SSF46689">
    <property type="entry name" value="Homeodomain-like"/>
    <property type="match status" value="1"/>
</dbReference>
<dbReference type="PANTHER" id="PTHR43479">
    <property type="entry name" value="ACREF/ENVCD OPERON REPRESSOR-RELATED"/>
    <property type="match status" value="1"/>
</dbReference>
<comment type="caution">
    <text evidence="4">The sequence shown here is derived from an EMBL/GenBank/DDBJ whole genome shotgun (WGS) entry which is preliminary data.</text>
</comment>
<accession>A0ABR8PVT0</accession>
<dbReference type="RefSeq" id="WP_191769189.1">
    <property type="nucleotide sequence ID" value="NZ_JACSRA010000021.1"/>
</dbReference>
<dbReference type="InterPro" id="IPR001647">
    <property type="entry name" value="HTH_TetR"/>
</dbReference>
<dbReference type="InterPro" id="IPR050624">
    <property type="entry name" value="HTH-type_Tx_Regulator"/>
</dbReference>
<feature type="domain" description="HTH tetR-type" evidence="3">
    <location>
        <begin position="10"/>
        <end position="70"/>
    </location>
</feature>
<dbReference type="PROSITE" id="PS50977">
    <property type="entry name" value="HTH_TETR_2"/>
    <property type="match status" value="1"/>
</dbReference>
<organism evidence="4 5">
    <name type="scientific">Clostridium cibarium</name>
    <dbReference type="NCBI Taxonomy" id="2762247"/>
    <lineage>
        <taxon>Bacteria</taxon>
        <taxon>Bacillati</taxon>
        <taxon>Bacillota</taxon>
        <taxon>Clostridia</taxon>
        <taxon>Eubacteriales</taxon>
        <taxon>Clostridiaceae</taxon>
        <taxon>Clostridium</taxon>
    </lineage>
</organism>
<dbReference type="Gene3D" id="1.10.357.10">
    <property type="entry name" value="Tetracycline Repressor, domain 2"/>
    <property type="match status" value="1"/>
</dbReference>
<evidence type="ECO:0000313" key="5">
    <source>
        <dbReference type="Proteomes" id="UP000627781"/>
    </source>
</evidence>
<protein>
    <submittedName>
        <fullName evidence="4">TetR/AcrR family transcriptional regulator</fullName>
    </submittedName>
</protein>
<evidence type="ECO:0000313" key="4">
    <source>
        <dbReference type="EMBL" id="MBD7912250.1"/>
    </source>
</evidence>
<evidence type="ECO:0000256" key="2">
    <source>
        <dbReference type="PROSITE-ProRule" id="PRU00335"/>
    </source>
</evidence>
<keyword evidence="1 2" id="KW-0238">DNA-binding</keyword>
<evidence type="ECO:0000259" key="3">
    <source>
        <dbReference type="PROSITE" id="PS50977"/>
    </source>
</evidence>
<keyword evidence="5" id="KW-1185">Reference proteome</keyword>
<dbReference type="EMBL" id="JACSRA010000021">
    <property type="protein sequence ID" value="MBD7912250.1"/>
    <property type="molecule type" value="Genomic_DNA"/>
</dbReference>
<name>A0ABR8PVT0_9CLOT</name>
<gene>
    <name evidence="4" type="ORF">H9661_12870</name>
</gene>
<feature type="DNA-binding region" description="H-T-H motif" evidence="2">
    <location>
        <begin position="33"/>
        <end position="52"/>
    </location>
</feature>
<evidence type="ECO:0000256" key="1">
    <source>
        <dbReference type="ARBA" id="ARBA00023125"/>
    </source>
</evidence>